<organism evidence="1 2">
    <name type="scientific">Aquimarina algiphila</name>
    <dbReference type="NCBI Taxonomy" id="2047982"/>
    <lineage>
        <taxon>Bacteria</taxon>
        <taxon>Pseudomonadati</taxon>
        <taxon>Bacteroidota</taxon>
        <taxon>Flavobacteriia</taxon>
        <taxon>Flavobacteriales</taxon>
        <taxon>Flavobacteriaceae</taxon>
        <taxon>Aquimarina</taxon>
    </lineage>
</organism>
<evidence type="ECO:0000313" key="2">
    <source>
        <dbReference type="Proteomes" id="UP000318833"/>
    </source>
</evidence>
<dbReference type="Proteomes" id="UP000318833">
    <property type="component" value="Unassembled WGS sequence"/>
</dbReference>
<protein>
    <submittedName>
        <fullName evidence="1">DUF4160 domain-containing protein</fullName>
    </submittedName>
</protein>
<name>A0A554VBJ2_9FLAO</name>
<accession>A0A554VBJ2</accession>
<dbReference type="Pfam" id="PF13711">
    <property type="entry name" value="DUF4160"/>
    <property type="match status" value="1"/>
</dbReference>
<dbReference type="OrthoDB" id="122670at2"/>
<dbReference type="InterPro" id="IPR025427">
    <property type="entry name" value="DUF4160"/>
</dbReference>
<dbReference type="RefSeq" id="WP_143918797.1">
    <property type="nucleotide sequence ID" value="NZ_CANMXV010000088.1"/>
</dbReference>
<proteinExistence type="predicted"/>
<sequence>MEIFEKILTPILNAYFNEKIESIEKVIIDKERIGTVNNMEIRIYPNDHNPPHFHVISRDKKVNAKFKIENCNYISGEISGKEKRRIKSFYNDPKTIIVMTKVWNKYQNNN</sequence>
<dbReference type="AlphaFoldDB" id="A0A554VBJ2"/>
<comment type="caution">
    <text evidence="1">The sequence shown here is derived from an EMBL/GenBank/DDBJ whole genome shotgun (WGS) entry which is preliminary data.</text>
</comment>
<reference evidence="1 2" key="1">
    <citation type="submission" date="2019-07" db="EMBL/GenBank/DDBJ databases">
        <title>The draft genome sequence of Aquimarina algiphila M91.</title>
        <authorList>
            <person name="Meng X."/>
        </authorList>
    </citation>
    <scope>NUCLEOTIDE SEQUENCE [LARGE SCALE GENOMIC DNA]</scope>
    <source>
        <strain evidence="1 2">M91</strain>
    </source>
</reference>
<dbReference type="EMBL" id="VLNR01000094">
    <property type="protein sequence ID" value="TSE03931.1"/>
    <property type="molecule type" value="Genomic_DNA"/>
</dbReference>
<evidence type="ECO:0000313" key="1">
    <source>
        <dbReference type="EMBL" id="TSE03931.1"/>
    </source>
</evidence>
<gene>
    <name evidence="1" type="ORF">FOF46_28110</name>
</gene>
<keyword evidence="2" id="KW-1185">Reference proteome</keyword>